<feature type="compositionally biased region" description="Low complexity" evidence="1">
    <location>
        <begin position="1493"/>
        <end position="1505"/>
    </location>
</feature>
<dbReference type="InterPro" id="IPR036415">
    <property type="entry name" value="Lamin_tail_dom_sf"/>
</dbReference>
<dbReference type="SUPFAM" id="SSF74853">
    <property type="entry name" value="Lamin A/C globular tail domain"/>
    <property type="match status" value="1"/>
</dbReference>
<gene>
    <name evidence="5" type="ORF">EH198_15160</name>
</gene>
<feature type="region of interest" description="Disordered" evidence="1">
    <location>
        <begin position="1493"/>
        <end position="1527"/>
    </location>
</feature>
<dbReference type="Proteomes" id="UP000282529">
    <property type="component" value="Unassembled WGS sequence"/>
</dbReference>
<feature type="domain" description="LTD" evidence="4">
    <location>
        <begin position="38"/>
        <end position="185"/>
    </location>
</feature>
<dbReference type="Gene3D" id="3.60.21.10">
    <property type="match status" value="1"/>
</dbReference>
<sequence length="1710" mass="187731">MKKKILKKLALHASIAGLLSGLLAPYGAGKASANALGEGFDYTKVPKLLITELVPDSSNVAGSDAYEFVEVYNNSSRPVSLKDYSLDYHYLNSSSSDVDAVWSLTSLADNPVIPSKQSVVLWVMNSVNTGLTAADFNGNYGTSLVEGGNLFRVSGGGGMHNSAVRDFFLKDSSGKVVVSASYQNDDQTKPDKGIFYEYPMGGSAAMQMVTTGDYAAGLHVATPGMVESQFMPERTSDDSASELAIQHVPVTEAIDDIDLKLTAGVTANVYGDPSNVTAAVYYKLDSEASYTRLPMSINAERSANDNFAFEASISKERLMEDKLQYYMEANDGWVTKKTEVYTAQVKVLDFDPAKVPPLLVTELTPNTTNVNGADGYEFIEIYNNTDKTINLKDYKIYYRYTDSGPDADLVWRTDREEMMIGPGKTLVFWVINNGNGSKTVADFNANFHTNLTEDQDIYKIYSDGMANGSKRGVAIGTNTHADISVAYYDGALTNETPDNKGIQYKYPANSSTNMIKLSSGTEYASPGSVNPAQVPQVPVSVPDDNEPPMITDMTGTSSIDQSQNLAIVGDAGDNQSVKSVKLYYKSDQQSEYSSRYLYVDYNDTMYHFTLYSPDLIGKSSVQYYYVVSDGTHEVTSDIYKINITGGPDRSALRLNIKDGDLIRGTKTVKGTAEQAGPDTLRLDIDGKPLTSGTYHAAEKDAFFAFDANSVNYYFKNGVTIGDEILYTFMDPINAYTTLSVPIADTRLKAGDNVISVRAGTKSSPFDDRPEENKDDFTVKNIRLVFADGTVVYDPGYANPVKEIKMGDSAGRFPVVDFHFNLPDEQLKSKAYDWDTTKLPDGPHQVAVQSAEYGQKAVELTVDNTAPAIVATVEDGKTYRGEFTLNAEITDALAGVESTEAALDGEKIELPYTTSSSKLKPGNHTLTIKATDKIGNAADKNITFNVPNENPLKPELVFPVSEQSGAAGDLTVKVQDPTGDPMKVSFYKGYLFDASHQAGFTAYKNASEVEPPGMLKPEGEQAFTQEEYSQIASADGQYLNNDSDGKFPYHRFEIKLDPSVKATDSVVIDWQGKSLEGRQVSMYSWSPVSKVWNKLDGRVAGNEDFALTAEVKAGDYAVDGMIHVIVQDQIPVSQDPYDFSFVWMSDTQYYSESYPEIYEGNVKWIVDHKDDMNIKYVIHTGDVVDEADKEYQWQEADKDMKVLEDAKVPYGVLAGNHDVSHQNSDYTKFYQYFGNQRFKSQPTFGGSYLNNRGHYDLISAGGNDFVVVYMGWDIRDEDIQWVDEVVKKFPDRKAILNFHEYLLVSGNRAPIADKIYERVVVPNPNVIAVLSGHYHDAEELVDSIDDNGDGVADRKVYQMLADYQGAEKGGLGYIRLLQFDVKNNKIHVKTYSPYLDDYNFYEPGEHPGKDEFDLDVNLQPMKKRVATDYFGVKVYTGEQIDEKTGVASGNNASIHWEGLKAGGYYQWYAVAQDAYSGSARSDIWGFTAGKVSEAPVPTQTPATASPAPTPTPTPTPSATPAPTVPPTAVPFNDVGSKYDWAKEAIDTLTEKGIFKGTSDTTFEPGKNMTRADFMVLLVRMLDLKADFSSNFSDVRATDYYYEAAGIVRQLGIAAGVGGGKFNPKEAISRQDLMVLLMRALEVNGKLKLSGTETDLSRFRDKSKVASYAKDAVAAMINAGIVQGSGSGLNPAGTATRAETAQILYRVYNKVK</sequence>
<comment type="caution">
    <text evidence="5">The sequence shown here is derived from an EMBL/GenBank/DDBJ whole genome shotgun (WGS) entry which is preliminary data.</text>
</comment>
<dbReference type="SUPFAM" id="SSF56300">
    <property type="entry name" value="Metallo-dependent phosphatases"/>
    <property type="match status" value="1"/>
</dbReference>
<feature type="domain" description="SLH" evidence="3">
    <location>
        <begin position="1654"/>
        <end position="1710"/>
    </location>
</feature>
<dbReference type="InterPro" id="IPR051918">
    <property type="entry name" value="STPP_CPPED1"/>
</dbReference>
<dbReference type="InterPro" id="IPR001322">
    <property type="entry name" value="Lamin_tail_dom"/>
</dbReference>
<evidence type="ECO:0000256" key="2">
    <source>
        <dbReference type="SAM" id="SignalP"/>
    </source>
</evidence>
<dbReference type="OrthoDB" id="9772095at2"/>
<dbReference type="PANTHER" id="PTHR43143">
    <property type="entry name" value="METALLOPHOSPHOESTERASE, CALCINEURIN SUPERFAMILY"/>
    <property type="match status" value="1"/>
</dbReference>
<feature type="signal peptide" evidence="2">
    <location>
        <begin position="1"/>
        <end position="24"/>
    </location>
</feature>
<evidence type="ECO:0000256" key="1">
    <source>
        <dbReference type="SAM" id="MobiDB-lite"/>
    </source>
</evidence>
<dbReference type="Pfam" id="PF00932">
    <property type="entry name" value="LTD"/>
    <property type="match status" value="2"/>
</dbReference>
<dbReference type="PROSITE" id="PS51272">
    <property type="entry name" value="SLH"/>
    <property type="match status" value="3"/>
</dbReference>
<proteinExistence type="predicted"/>
<feature type="domain" description="SLH" evidence="3">
    <location>
        <begin position="1591"/>
        <end position="1649"/>
    </location>
</feature>
<evidence type="ECO:0008006" key="7">
    <source>
        <dbReference type="Google" id="ProtNLM"/>
    </source>
</evidence>
<dbReference type="GO" id="GO:0016787">
    <property type="term" value="F:hydrolase activity"/>
    <property type="evidence" value="ECO:0007669"/>
    <property type="project" value="InterPro"/>
</dbReference>
<feature type="compositionally biased region" description="Pro residues" evidence="1">
    <location>
        <begin position="1506"/>
        <end position="1527"/>
    </location>
</feature>
<accession>A0A3N9P5K1</accession>
<dbReference type="PANTHER" id="PTHR43143:SF5">
    <property type="entry name" value="SECRETED PROTEIN"/>
    <property type="match status" value="1"/>
</dbReference>
<evidence type="ECO:0000259" key="3">
    <source>
        <dbReference type="PROSITE" id="PS51272"/>
    </source>
</evidence>
<name>A0A3N9P5K1_9BACL</name>
<dbReference type="InterPro" id="IPR029052">
    <property type="entry name" value="Metallo-depent_PP-like"/>
</dbReference>
<feature type="domain" description="LTD" evidence="4">
    <location>
        <begin position="346"/>
        <end position="508"/>
    </location>
</feature>
<feature type="chain" id="PRO_5039252409" description="Metallophosphoesterase" evidence="2">
    <location>
        <begin position="25"/>
        <end position="1710"/>
    </location>
</feature>
<dbReference type="Pfam" id="PF00395">
    <property type="entry name" value="SLH"/>
    <property type="match status" value="3"/>
</dbReference>
<dbReference type="EMBL" id="RQPI01000008">
    <property type="protein sequence ID" value="RQW10597.1"/>
    <property type="molecule type" value="Genomic_DNA"/>
</dbReference>
<dbReference type="Gene3D" id="2.60.40.10">
    <property type="entry name" value="Immunoglobulins"/>
    <property type="match status" value="1"/>
</dbReference>
<dbReference type="RefSeq" id="WP_124696346.1">
    <property type="nucleotide sequence ID" value="NZ_JBHUFE010000010.1"/>
</dbReference>
<dbReference type="InterPro" id="IPR004843">
    <property type="entry name" value="Calcineurin-like_PHP"/>
</dbReference>
<dbReference type="InterPro" id="IPR001119">
    <property type="entry name" value="SLH_dom"/>
</dbReference>
<dbReference type="PROSITE" id="PS51841">
    <property type="entry name" value="LTD"/>
    <property type="match status" value="2"/>
</dbReference>
<organism evidence="5 6">
    <name type="scientific">Paenibacillus rhizophilus</name>
    <dbReference type="NCBI Taxonomy" id="1850366"/>
    <lineage>
        <taxon>Bacteria</taxon>
        <taxon>Bacillati</taxon>
        <taxon>Bacillota</taxon>
        <taxon>Bacilli</taxon>
        <taxon>Bacillales</taxon>
        <taxon>Paenibacillaceae</taxon>
        <taxon>Paenibacillus</taxon>
    </lineage>
</organism>
<protein>
    <recommendedName>
        <fullName evidence="7">Metallophosphoesterase</fullName>
    </recommendedName>
</protein>
<reference evidence="5 6" key="1">
    <citation type="submission" date="2018-11" db="EMBL/GenBank/DDBJ databases">
        <title>Genome sequence of strain 7197.</title>
        <authorList>
            <person name="Gao J."/>
            <person name="Sun J."/>
        </authorList>
    </citation>
    <scope>NUCLEOTIDE SEQUENCE [LARGE SCALE GENOMIC DNA]</scope>
    <source>
        <strain evidence="5 6">7197</strain>
    </source>
</reference>
<feature type="domain" description="SLH" evidence="3">
    <location>
        <begin position="1527"/>
        <end position="1590"/>
    </location>
</feature>
<evidence type="ECO:0000313" key="6">
    <source>
        <dbReference type="Proteomes" id="UP000282529"/>
    </source>
</evidence>
<evidence type="ECO:0000313" key="5">
    <source>
        <dbReference type="EMBL" id="RQW10597.1"/>
    </source>
</evidence>
<dbReference type="InterPro" id="IPR013783">
    <property type="entry name" value="Ig-like_fold"/>
</dbReference>
<evidence type="ECO:0000259" key="4">
    <source>
        <dbReference type="PROSITE" id="PS51841"/>
    </source>
</evidence>
<keyword evidence="2" id="KW-0732">Signal</keyword>
<dbReference type="Pfam" id="PF00149">
    <property type="entry name" value="Metallophos"/>
    <property type="match status" value="1"/>
</dbReference>
<keyword evidence="6" id="KW-1185">Reference proteome</keyword>